<dbReference type="Pfam" id="PF16486">
    <property type="entry name" value="ArgoN"/>
    <property type="match status" value="1"/>
</dbReference>
<feature type="domain" description="PAZ" evidence="10">
    <location>
        <begin position="1148"/>
        <end position="1261"/>
    </location>
</feature>
<dbReference type="Pfam" id="PF16487">
    <property type="entry name" value="ArgoMid"/>
    <property type="match status" value="1"/>
</dbReference>
<dbReference type="Pfam" id="PF02170">
    <property type="entry name" value="PAZ"/>
    <property type="match status" value="1"/>
</dbReference>
<evidence type="ECO:0000259" key="11">
    <source>
        <dbReference type="PROSITE" id="PS50822"/>
    </source>
</evidence>
<dbReference type="PROSITE" id="PS50822">
    <property type="entry name" value="PIWI"/>
    <property type="match status" value="1"/>
</dbReference>
<dbReference type="InterPro" id="IPR036397">
    <property type="entry name" value="RNaseH_sf"/>
</dbReference>
<evidence type="ECO:0000256" key="8">
    <source>
        <dbReference type="SAM" id="MobiDB-lite"/>
    </source>
</evidence>
<dbReference type="Gene3D" id="2.170.260.10">
    <property type="entry name" value="paz domain"/>
    <property type="match status" value="1"/>
</dbReference>
<keyword evidence="7" id="KW-0175">Coiled coil</keyword>
<dbReference type="Proteomes" id="UP000504633">
    <property type="component" value="Unplaced"/>
</dbReference>
<dbReference type="OrthoDB" id="10252740at2759"/>
<dbReference type="SUPFAM" id="SSF53098">
    <property type="entry name" value="Ribonuclease H-like"/>
    <property type="match status" value="1"/>
</dbReference>
<dbReference type="PROSITE" id="PS00036">
    <property type="entry name" value="BZIP_BASIC"/>
    <property type="match status" value="1"/>
</dbReference>
<dbReference type="Pfam" id="PF08699">
    <property type="entry name" value="ArgoL1"/>
    <property type="match status" value="1"/>
</dbReference>
<dbReference type="SUPFAM" id="SSF57959">
    <property type="entry name" value="Leucine zipper domain"/>
    <property type="match status" value="1"/>
</dbReference>
<evidence type="ECO:0000256" key="5">
    <source>
        <dbReference type="ARBA" id="ARBA00023163"/>
    </source>
</evidence>
<evidence type="ECO:0000259" key="10">
    <source>
        <dbReference type="PROSITE" id="PS50821"/>
    </source>
</evidence>
<organism evidence="12 13">
    <name type="scientific">Drosophila hydei</name>
    <name type="common">Fruit fly</name>
    <dbReference type="NCBI Taxonomy" id="7224"/>
    <lineage>
        <taxon>Eukaryota</taxon>
        <taxon>Metazoa</taxon>
        <taxon>Ecdysozoa</taxon>
        <taxon>Arthropoda</taxon>
        <taxon>Hexapoda</taxon>
        <taxon>Insecta</taxon>
        <taxon>Pterygota</taxon>
        <taxon>Neoptera</taxon>
        <taxon>Endopterygota</taxon>
        <taxon>Diptera</taxon>
        <taxon>Brachycera</taxon>
        <taxon>Muscomorpha</taxon>
        <taxon>Ephydroidea</taxon>
        <taxon>Drosophilidae</taxon>
        <taxon>Drosophila</taxon>
    </lineage>
</organism>
<dbReference type="Gene3D" id="3.30.420.10">
    <property type="entry name" value="Ribonuclease H-like superfamily/Ribonuclease H"/>
    <property type="match status" value="1"/>
</dbReference>
<dbReference type="InterPro" id="IPR012337">
    <property type="entry name" value="RNaseH-like_sf"/>
</dbReference>
<feature type="compositionally biased region" description="Low complexity" evidence="8">
    <location>
        <begin position="151"/>
        <end position="170"/>
    </location>
</feature>
<sequence>MDSFYDGDLKDIWDSDLDPTESLKISSDHDMHDWFYDRDVKDPAVILHDKLISDALLNGTGPIKTEHSYSLNSDGDSLPDSPKSLQAKIDDMDDECYSGSGRITIDPKCLTLHPPARNSRSSAMLSSTSGAIASASSALSTAITELAAASTARASELHHQQQQQQQQQQLHQHHQQQQQHHHQQHAPSSSSDSSGMHVTLEHFQLPQHLADMYDDNDCSSSVSSAREGSISPDICSDIEIDEAIIKDEPMSPDSSCPASPNSQISNAQQLSLNLANLQTELLFDQKHGGLLLATSSQSLIKSQQQQQQLLLGQSSQSLMLPKIAIKSEKQSNASSSNSSSSGKSHAYGIPLTPPSSLPSDDSEGNLSPEHLYAPLSPNASAVANGEAAQNTSARRTAAAITRAASNSSSNNGGATSNATPSTRQPIHTPLISSQPKGSTGTLLLTEEEKRTLLAEGYPIPQKLPLTKAEEKSLKKIRRKIKNKISAQESRRKKKEYMDQLERRVEILVTENHDYKKRLESLEETNANLLSQLHKLQALVSKHNMGKKNKYKKDESAAPAQAPQQQQQQQQAAPAAGAGPRLPAADDSQQRPPQGGQLGGSQQRPPQGGQLGGSQQRPQQGGQQGGFQQRPQQGGQQDGYQQRPQQGGQQGGYQQRPQQGGQQGGFQQRPQQGGQQGAYQQRPQQGGQQDGYQQRPQQGGQQGGYQQRPQQGGQQGGYQQRPPQGGKERPQQGGQQGGFQQRPQQGGQQDGYQQRPQQGGQQGGYQQRPQQGGQQDGYQQRPQQGGQQGGFQQRPQQGGQQGAYQQRPQQGGQQDGYQQRPQQGGQQGGYQQRPQQGGQQDGYQQRPQQGGQQGGFQQRPQQGGQQGAYQQRPQQGGQQDGYQQRPQQGGQQGGYQQRPQQGGQQGGYQQRPQQGGQQGGYQQRPQQGGQQGGCQQQPQSVAKGPPLPQTGNIKRGTLGRAGFVGINYLDVDLSKMPSTAYHYDVVIVPERPKKFYRNAFEVFRTQHLNNAIAAFDGRKSCYSVDKLHNTTGEVQVADSHGRTVRYTLTIKETDKSLVELSSLRSYMNDKIYDKPMRALQCLEVVLAAPCHSRAIRAGRSFFKNSGNGEGYDLGDGYEALVGLYQTFVLGDKPFVNVDVSHKSFPKAMSMIEYLERFEIMSKITSTTRLNNTYRIIQFIKGINIVYEPPKCFGSAPRAYKVNGLSLQSASDQKFEMEGKTLTVNDYFRSRNYNLKFPQLPCLHVGPPAKNIYLPIELCRIEGGQALNRKDGANQVSQMIRYAATPTDERKKKIMDLLQYFQHNSDPTISRFGIHIGADFITVNSRLLPAPRLEYKNKKFAFPSNGAWRMDQCHFLNATAKAHKWAILHCESARMHYNKVCDFMEMVVQQCGFVKVCLEPQADIRTFRDERNLDDHFKDLKSKRYDLVFVIIPSRGATYEVIKQKAELQHGILTQCIKQNNVERRLNAQLVGNILLKVNSKLNGINHKLEDNPQTKLSNVMYLGADVTHPSPDQRDIPSVVGVAASHDVYGGSFNMQYRLQCGAGGGAAEEILDMESIVTEHLRVYQQHQKRYPDHIIYYRDGVSDGQFMKIKNLELKGIYRACDKLKIKPHMCCIIVVKRHHTRFFPKEPPHPRNKFNNVEPGTVVDRIIVHPNEMQFFMVSHQSIQGTAKPTRYNVIENTAKIDIDILQQLTYNLCHMFPRCNRSVSYPAPAYLAHLAAARGRVYIYGSRLCRSPEEEYKRRMINADFLTTNPMYFV</sequence>
<evidence type="ECO:0000256" key="7">
    <source>
        <dbReference type="SAM" id="Coils"/>
    </source>
</evidence>
<comment type="subcellular location">
    <subcellularLocation>
        <location evidence="1">Nucleus</location>
    </subcellularLocation>
</comment>
<dbReference type="InterPro" id="IPR004827">
    <property type="entry name" value="bZIP"/>
</dbReference>
<dbReference type="CDD" id="cd04657">
    <property type="entry name" value="Piwi_ago-like"/>
    <property type="match status" value="1"/>
</dbReference>
<feature type="compositionally biased region" description="Polar residues" evidence="8">
    <location>
        <begin position="420"/>
        <end position="438"/>
    </location>
</feature>
<keyword evidence="2" id="KW-0805">Transcription regulation</keyword>
<dbReference type="CDD" id="cd02846">
    <property type="entry name" value="PAZ_argonaute_like"/>
    <property type="match status" value="1"/>
</dbReference>
<feature type="region of interest" description="Disordered" evidence="8">
    <location>
        <begin position="212"/>
        <end position="233"/>
    </location>
</feature>
<proteinExistence type="predicted"/>
<evidence type="ECO:0000259" key="9">
    <source>
        <dbReference type="PROSITE" id="PS50217"/>
    </source>
</evidence>
<dbReference type="InterPro" id="IPR032472">
    <property type="entry name" value="ArgoL2"/>
</dbReference>
<dbReference type="InterPro" id="IPR032473">
    <property type="entry name" value="Argonaute_Mid_dom"/>
</dbReference>
<dbReference type="Pfam" id="PF16488">
    <property type="entry name" value="ArgoL2"/>
    <property type="match status" value="1"/>
</dbReference>
<dbReference type="InterPro" id="IPR036085">
    <property type="entry name" value="PAZ_dom_sf"/>
</dbReference>
<protein>
    <submittedName>
        <fullName evidence="13">Protein argonaute-2</fullName>
    </submittedName>
</protein>
<feature type="region of interest" description="Disordered" evidence="8">
    <location>
        <begin position="327"/>
        <end position="439"/>
    </location>
</feature>
<feature type="region of interest" description="Disordered" evidence="8">
    <location>
        <begin position="67"/>
        <end position="86"/>
    </location>
</feature>
<dbReference type="SUPFAM" id="SSF101690">
    <property type="entry name" value="PAZ domain"/>
    <property type="match status" value="1"/>
</dbReference>
<dbReference type="InterPro" id="IPR003100">
    <property type="entry name" value="PAZ_dom"/>
</dbReference>
<dbReference type="InterPro" id="IPR014811">
    <property type="entry name" value="ArgoL1"/>
</dbReference>
<evidence type="ECO:0000313" key="13">
    <source>
        <dbReference type="RefSeq" id="XP_030081381.1"/>
    </source>
</evidence>
<dbReference type="InterPro" id="IPR003165">
    <property type="entry name" value="Piwi"/>
</dbReference>
<dbReference type="GO" id="GO:0034587">
    <property type="term" value="P:piRNA processing"/>
    <property type="evidence" value="ECO:0007669"/>
    <property type="project" value="UniProtKB-ARBA"/>
</dbReference>
<feature type="region of interest" description="Disordered" evidence="8">
    <location>
        <begin position="544"/>
        <end position="955"/>
    </location>
</feature>
<keyword evidence="12" id="KW-1185">Reference proteome</keyword>
<dbReference type="SMART" id="SM00338">
    <property type="entry name" value="BRLZ"/>
    <property type="match status" value="1"/>
</dbReference>
<dbReference type="GO" id="GO:0003677">
    <property type="term" value="F:DNA binding"/>
    <property type="evidence" value="ECO:0007669"/>
    <property type="project" value="UniProtKB-KW"/>
</dbReference>
<accession>A0A6J2SW41</accession>
<dbReference type="GO" id="GO:0035194">
    <property type="term" value="P:regulatory ncRNA-mediated post-transcriptional gene silencing"/>
    <property type="evidence" value="ECO:0007669"/>
    <property type="project" value="UniProtKB-ARBA"/>
</dbReference>
<dbReference type="GeneID" id="111595130"/>
<feature type="compositionally biased region" description="Basic residues" evidence="8">
    <location>
        <begin position="171"/>
        <end position="184"/>
    </location>
</feature>
<dbReference type="CDD" id="cd14689">
    <property type="entry name" value="bZIP_CREB3"/>
    <property type="match status" value="1"/>
</dbReference>
<dbReference type="PROSITE" id="PS50217">
    <property type="entry name" value="BZIP"/>
    <property type="match status" value="1"/>
</dbReference>
<feature type="domain" description="BZIP" evidence="9">
    <location>
        <begin position="472"/>
        <end position="535"/>
    </location>
</feature>
<feature type="compositionally biased region" description="Low complexity" evidence="8">
    <location>
        <begin position="330"/>
        <end position="344"/>
    </location>
</feature>
<dbReference type="SMART" id="SM00950">
    <property type="entry name" value="Piwi"/>
    <property type="match status" value="1"/>
</dbReference>
<dbReference type="Pfam" id="PF02171">
    <property type="entry name" value="Piwi"/>
    <property type="match status" value="1"/>
</dbReference>
<gene>
    <name evidence="13" type="primary">LOC111595130</name>
</gene>
<dbReference type="PROSITE" id="PS50821">
    <property type="entry name" value="PAZ"/>
    <property type="match status" value="1"/>
</dbReference>
<dbReference type="Gene3D" id="3.40.50.2300">
    <property type="match status" value="1"/>
</dbReference>
<feature type="compositionally biased region" description="Polar residues" evidence="8">
    <location>
        <begin position="186"/>
        <end position="195"/>
    </location>
</feature>
<evidence type="ECO:0000256" key="6">
    <source>
        <dbReference type="ARBA" id="ARBA00023242"/>
    </source>
</evidence>
<dbReference type="GO" id="GO:0003700">
    <property type="term" value="F:DNA-binding transcription factor activity"/>
    <property type="evidence" value="ECO:0007669"/>
    <property type="project" value="InterPro"/>
</dbReference>
<evidence type="ECO:0000313" key="12">
    <source>
        <dbReference type="Proteomes" id="UP000504633"/>
    </source>
</evidence>
<name>A0A6J2SW41_DROHY</name>
<evidence type="ECO:0000256" key="3">
    <source>
        <dbReference type="ARBA" id="ARBA00023125"/>
    </source>
</evidence>
<dbReference type="RefSeq" id="XP_030081381.1">
    <property type="nucleotide sequence ID" value="XM_030225521.1"/>
</dbReference>
<feature type="domain" description="Piwi" evidence="11">
    <location>
        <begin position="1425"/>
        <end position="1727"/>
    </location>
</feature>
<dbReference type="GO" id="GO:0004521">
    <property type="term" value="F:RNA endonuclease activity"/>
    <property type="evidence" value="ECO:0007669"/>
    <property type="project" value="UniProtKB-ARBA"/>
</dbReference>
<feature type="compositionally biased region" description="Low complexity" evidence="8">
    <location>
        <begin position="390"/>
        <end position="419"/>
    </location>
</feature>
<feature type="compositionally biased region" description="Low complexity" evidence="8">
    <location>
        <begin position="556"/>
        <end position="579"/>
    </location>
</feature>
<evidence type="ECO:0000256" key="2">
    <source>
        <dbReference type="ARBA" id="ARBA00023015"/>
    </source>
</evidence>
<feature type="coiled-coil region" evidence="7">
    <location>
        <begin position="490"/>
        <end position="538"/>
    </location>
</feature>
<dbReference type="InterPro" id="IPR032474">
    <property type="entry name" value="Argonaute_N"/>
</dbReference>
<dbReference type="Gene3D" id="1.20.5.170">
    <property type="match status" value="1"/>
</dbReference>
<dbReference type="PANTHER" id="PTHR22891">
    <property type="entry name" value="EUKARYOTIC TRANSLATION INITIATION FACTOR 2C"/>
    <property type="match status" value="1"/>
</dbReference>
<keyword evidence="5" id="KW-0804">Transcription</keyword>
<feature type="region of interest" description="Disordered" evidence="8">
    <location>
        <begin position="151"/>
        <end position="195"/>
    </location>
</feature>
<keyword evidence="4" id="KW-0010">Activator</keyword>
<dbReference type="SMART" id="SM01163">
    <property type="entry name" value="DUF1785"/>
    <property type="match status" value="1"/>
</dbReference>
<dbReference type="SMART" id="SM00949">
    <property type="entry name" value="PAZ"/>
    <property type="match status" value="1"/>
</dbReference>
<evidence type="ECO:0000256" key="4">
    <source>
        <dbReference type="ARBA" id="ARBA00023159"/>
    </source>
</evidence>
<evidence type="ECO:0000256" key="1">
    <source>
        <dbReference type="ARBA" id="ARBA00004123"/>
    </source>
</evidence>
<dbReference type="InterPro" id="IPR046347">
    <property type="entry name" value="bZIP_sf"/>
</dbReference>
<dbReference type="GO" id="GO:0005737">
    <property type="term" value="C:cytoplasm"/>
    <property type="evidence" value="ECO:0007669"/>
    <property type="project" value="UniProtKB-ARBA"/>
</dbReference>
<dbReference type="FunFam" id="1.20.5.170:FF:000054">
    <property type="entry name" value="Cyclic AMP-responsive element-binding protein 3-like 2"/>
    <property type="match status" value="1"/>
</dbReference>
<dbReference type="KEGG" id="dhe:111595130"/>
<feature type="compositionally biased region" description="Low complexity" evidence="8">
    <location>
        <begin position="589"/>
        <end position="724"/>
    </location>
</feature>
<dbReference type="GO" id="GO:0005634">
    <property type="term" value="C:nucleus"/>
    <property type="evidence" value="ECO:0007669"/>
    <property type="project" value="UniProtKB-SubCell"/>
</dbReference>
<keyword evidence="6" id="KW-0539">Nucleus</keyword>
<dbReference type="InterPro" id="IPR045246">
    <property type="entry name" value="Piwi_ago-like"/>
</dbReference>
<dbReference type="GO" id="GO:0003723">
    <property type="term" value="F:RNA binding"/>
    <property type="evidence" value="ECO:0007669"/>
    <property type="project" value="InterPro"/>
</dbReference>
<feature type="compositionally biased region" description="Low complexity" evidence="8">
    <location>
        <begin position="737"/>
        <end position="938"/>
    </location>
</feature>
<reference evidence="13" key="1">
    <citation type="submission" date="2025-08" db="UniProtKB">
        <authorList>
            <consortium name="RefSeq"/>
        </authorList>
    </citation>
    <scope>IDENTIFICATION</scope>
    <source>
        <strain evidence="13">15085-1641.00</strain>
        <tissue evidence="13">Whole body</tissue>
    </source>
</reference>
<keyword evidence="3" id="KW-0238">DNA-binding</keyword>
<dbReference type="Pfam" id="PF00170">
    <property type="entry name" value="bZIP_1"/>
    <property type="match status" value="1"/>
</dbReference>